<evidence type="ECO:0000313" key="3">
    <source>
        <dbReference type="Proteomes" id="UP000325577"/>
    </source>
</evidence>
<dbReference type="PANTHER" id="PTHR34536:SF6">
    <property type="entry name" value="DENTIN SIALOPHOSPHOPROTEIN-LIKE PROTEIN"/>
    <property type="match status" value="1"/>
</dbReference>
<evidence type="ECO:0000313" key="2">
    <source>
        <dbReference type="EMBL" id="KAA8533686.1"/>
    </source>
</evidence>
<organism evidence="2 3">
    <name type="scientific">Nyssa sinensis</name>
    <dbReference type="NCBI Taxonomy" id="561372"/>
    <lineage>
        <taxon>Eukaryota</taxon>
        <taxon>Viridiplantae</taxon>
        <taxon>Streptophyta</taxon>
        <taxon>Embryophyta</taxon>
        <taxon>Tracheophyta</taxon>
        <taxon>Spermatophyta</taxon>
        <taxon>Magnoliopsida</taxon>
        <taxon>eudicotyledons</taxon>
        <taxon>Gunneridae</taxon>
        <taxon>Pentapetalae</taxon>
        <taxon>asterids</taxon>
        <taxon>Cornales</taxon>
        <taxon>Nyssaceae</taxon>
        <taxon>Nyssa</taxon>
    </lineage>
</organism>
<feature type="region of interest" description="Disordered" evidence="1">
    <location>
        <begin position="553"/>
        <end position="573"/>
    </location>
</feature>
<keyword evidence="3" id="KW-1185">Reference proteome</keyword>
<name>A0A5J5AUW4_9ASTE</name>
<feature type="region of interest" description="Disordered" evidence="1">
    <location>
        <begin position="166"/>
        <end position="195"/>
    </location>
</feature>
<dbReference type="AlphaFoldDB" id="A0A5J5AUW4"/>
<dbReference type="EMBL" id="CM018041">
    <property type="protein sequence ID" value="KAA8533686.1"/>
    <property type="molecule type" value="Genomic_DNA"/>
</dbReference>
<accession>A0A5J5AUW4</accession>
<feature type="compositionally biased region" description="Basic residues" evidence="1">
    <location>
        <begin position="555"/>
        <end position="569"/>
    </location>
</feature>
<evidence type="ECO:0000256" key="1">
    <source>
        <dbReference type="SAM" id="MobiDB-lite"/>
    </source>
</evidence>
<dbReference type="OrthoDB" id="1350766at2759"/>
<dbReference type="PANTHER" id="PTHR34536">
    <property type="entry name" value="DENTIN SIALOPHOSPHOPROTEIN-LIKE PROTEIN"/>
    <property type="match status" value="1"/>
</dbReference>
<proteinExistence type="predicted"/>
<reference evidence="2 3" key="1">
    <citation type="submission" date="2019-09" db="EMBL/GenBank/DDBJ databases">
        <title>A chromosome-level genome assembly of the Chinese tupelo Nyssa sinensis.</title>
        <authorList>
            <person name="Yang X."/>
            <person name="Kang M."/>
            <person name="Yang Y."/>
            <person name="Xiong H."/>
            <person name="Wang M."/>
            <person name="Zhang Z."/>
            <person name="Wang Z."/>
            <person name="Wu H."/>
            <person name="Ma T."/>
            <person name="Liu J."/>
            <person name="Xi Z."/>
        </authorList>
    </citation>
    <scope>NUCLEOTIDE SEQUENCE [LARGE SCALE GENOMIC DNA]</scope>
    <source>
        <strain evidence="2">J267</strain>
        <tissue evidence="2">Leaf</tissue>
    </source>
</reference>
<sequence length="702" mass="78478">MQLGKMVSLEGDQLGKHVFPPDMAVSEEAVCSIDSTLGNDGEESGEMSGFPDNRTSLGEVISTVTCQTQDVEDTVSKSDKLGPSYSSPEIANLSVLGTSVVAGQPFVGPSYPSPECENLSVLGTSAVAGQPIVTIDVKGQDDKASATDAVLINSPLHGTRELMHKSHGHSASEVGTQDDFKTYGNSGASHSSEIDLEDSFEKNMTEPQPGYESPFEDGELREAVLYSWEENEIDGETECVDYESDDREADDFDAADYSVSENVEVKQCGGGDALKEPSRPASSKTKFSGWDLLPENCECSTDRTVEVNGVSTRKIHTSDYMDGHDVKGFSTGEVRSRRASRGKLLSSIEGPSCSDVLYRKGAIVTQRSRSNNPDDSYYRAEREFGSEKSLGRDRSPLPIHERSQEDGHWVNSSAGYWDSRNHFPTAYHGPHGLGHPRPRSITADMTATVDGLTFCNQRRSINYSSKGMYRSPIRRRSPTDRDDAYHVHRVRVPVRDISRLGRGRTGIYSQGVSRGPREEYRGPEPEDPASSSVHATHYLDRRERSFSPILNRGVHFSRPHRKSRSRSRTRSPLPWHLQRERHVGDEEGFMSLPRGRISPQRNSRWIDDRNCVADHFRDRRSPVALVGYTSMMTSDYDSSRKQGDRYEMIQRARRFNTGGIVRRFRYDTEDCFEARNSHNDDGCDRGSDRRDVPRNAREERAF</sequence>
<protein>
    <submittedName>
        <fullName evidence="2">Uncharacterized protein</fullName>
    </submittedName>
</protein>
<dbReference type="Proteomes" id="UP000325577">
    <property type="component" value="Linkage Group LG18"/>
</dbReference>
<feature type="compositionally biased region" description="Basic and acidic residues" evidence="1">
    <location>
        <begin position="376"/>
        <end position="406"/>
    </location>
</feature>
<feature type="region of interest" description="Disordered" evidence="1">
    <location>
        <begin position="674"/>
        <end position="702"/>
    </location>
</feature>
<gene>
    <name evidence="2" type="ORF">F0562_031203</name>
</gene>
<feature type="region of interest" description="Disordered" evidence="1">
    <location>
        <begin position="367"/>
        <end position="406"/>
    </location>
</feature>
<feature type="compositionally biased region" description="Basic and acidic residues" evidence="1">
    <location>
        <begin position="515"/>
        <end position="524"/>
    </location>
</feature>
<feature type="region of interest" description="Disordered" evidence="1">
    <location>
        <begin position="505"/>
        <end position="532"/>
    </location>
</feature>